<dbReference type="Proteomes" id="UP000000492">
    <property type="component" value="Chromosome"/>
</dbReference>
<dbReference type="AlphaFoldDB" id="F8E099"/>
<dbReference type="eggNOG" id="ENOG5031QM7">
    <property type="taxonomic scope" value="Bacteria"/>
</dbReference>
<sequence>MARRGVHPSQYDLDRLAGDMWRLVAPGDRVVSAEYMISHLPDGVDLHGALPAYRVGASRHVPGLPSPAEIEGSDYQPFGMQSVVPGLTHGAFCAVVEGLRAHVERLTADNARAYRLTDLAIDLLDHSGASIPLDDPRGYARRVAGRLGLEELTELVTRYVVGTSYRWEGEPIPVVPETTAAGGSLSLAGNAF</sequence>
<proteinExistence type="predicted"/>
<dbReference type="HOGENOM" id="CLU_1265180_0_0_11"/>
<evidence type="ECO:0000313" key="2">
    <source>
        <dbReference type="Proteomes" id="UP000000492"/>
    </source>
</evidence>
<dbReference type="KEGG" id="crd:CRES_0012"/>
<keyword evidence="2" id="KW-1185">Reference proteome</keyword>
<dbReference type="EMBL" id="CP002857">
    <property type="protein sequence ID" value="AEI08375.1"/>
    <property type="molecule type" value="Genomic_DNA"/>
</dbReference>
<protein>
    <submittedName>
        <fullName evidence="1">Uncharacterized protein</fullName>
    </submittedName>
</protein>
<gene>
    <name evidence="1" type="ordered locus">CRES_0012</name>
</gene>
<name>F8E099_CORRG</name>
<dbReference type="STRING" id="662755.CRES_0012"/>
<accession>F8E099</accession>
<organism evidence="1 2">
    <name type="scientific">Corynebacterium resistens (strain DSM 45100 / JCM 12819 / GTC 2026 / SICGH 158)</name>
    <dbReference type="NCBI Taxonomy" id="662755"/>
    <lineage>
        <taxon>Bacteria</taxon>
        <taxon>Bacillati</taxon>
        <taxon>Actinomycetota</taxon>
        <taxon>Actinomycetes</taxon>
        <taxon>Mycobacteriales</taxon>
        <taxon>Corynebacteriaceae</taxon>
        <taxon>Corynebacterium</taxon>
    </lineage>
</organism>
<reference evidence="1 2" key="1">
    <citation type="journal article" date="2012" name="BMC Genomics">
        <title>Complete genome sequence, lifestyle, and multi-drug resistance of the human pathogen Corynebacterium resistens DSM 45100 isolated from blood samples of a leukemia patient.</title>
        <authorList>
            <person name="Schroder J."/>
            <person name="Maus I."/>
            <person name="Meyer K."/>
            <person name="Wordemann S."/>
            <person name="Blom J."/>
            <person name="Jaenicke S."/>
            <person name="Schneider J."/>
            <person name="Trost E."/>
            <person name="Tauch A."/>
        </authorList>
    </citation>
    <scope>NUCLEOTIDE SEQUENCE [LARGE SCALE GENOMIC DNA]</scope>
    <source>
        <strain evidence="2">DSM 45100 / JCM 12819 / CCUG 50093 / GTC 2026 / SICGH 158</strain>
    </source>
</reference>
<evidence type="ECO:0000313" key="1">
    <source>
        <dbReference type="EMBL" id="AEI08375.1"/>
    </source>
</evidence>